<dbReference type="Proteomes" id="UP000002985">
    <property type="component" value="Unassembled WGS sequence"/>
</dbReference>
<reference evidence="1 2" key="1">
    <citation type="journal article" date="2012" name="FEBS Lett.">
        <title>Anammox organism KSU-1 expresses a NirK-type copper-containing nitrite reductase instead of a NirS-type with cytochrome cd1.</title>
        <authorList>
            <person name="Hira D."/>
            <person name="Toh H."/>
            <person name="Migita C.T."/>
            <person name="Okubo H."/>
            <person name="Nishiyama T."/>
            <person name="Hattori M."/>
            <person name="Furukawa K."/>
            <person name="Fujii T."/>
        </authorList>
    </citation>
    <scope>NUCLEOTIDE SEQUENCE [LARGE SCALE GENOMIC DNA]</scope>
</reference>
<proteinExistence type="predicted"/>
<organism evidence="1 2">
    <name type="scientific">Candidatus Jettenia caeni</name>
    <dbReference type="NCBI Taxonomy" id="247490"/>
    <lineage>
        <taxon>Bacteria</taxon>
        <taxon>Pseudomonadati</taxon>
        <taxon>Planctomycetota</taxon>
        <taxon>Candidatus Brocadiia</taxon>
        <taxon>Candidatus Brocadiales</taxon>
        <taxon>Candidatus Brocadiaceae</taxon>
        <taxon>Candidatus Jettenia</taxon>
    </lineage>
</organism>
<dbReference type="InterPro" id="IPR038444">
    <property type="entry name" value="DUF465_sf"/>
</dbReference>
<comment type="caution">
    <text evidence="1">The sequence shown here is derived from an EMBL/GenBank/DDBJ whole genome shotgun (WGS) entry which is preliminary data.</text>
</comment>
<dbReference type="Gene3D" id="6.10.280.50">
    <property type="match status" value="1"/>
</dbReference>
<keyword evidence="2" id="KW-1185">Reference proteome</keyword>
<gene>
    <name evidence="1" type="ORF">KSU1_B0180</name>
</gene>
<dbReference type="AlphaFoldDB" id="I3IH42"/>
<name>I3IH42_9BACT</name>
<dbReference type="STRING" id="247490.KSU1_B0180"/>
<evidence type="ECO:0000313" key="2">
    <source>
        <dbReference type="Proteomes" id="UP000002985"/>
    </source>
</evidence>
<evidence type="ECO:0008006" key="3">
    <source>
        <dbReference type="Google" id="ProtNLM"/>
    </source>
</evidence>
<accession>I3IH42</accession>
<dbReference type="InterPro" id="IPR007420">
    <property type="entry name" value="DUF465"/>
</dbReference>
<sequence>MHNEHHSLIHEFPEYSQEIHNLKMTNEHFKNLFDEYHKLDREVYRVENNIEPRSDMAMEILKKRRLALKDELFLILKQSKS</sequence>
<protein>
    <recommendedName>
        <fullName evidence="3">GTP-binding protein</fullName>
    </recommendedName>
</protein>
<dbReference type="OrthoDB" id="1263265at2"/>
<dbReference type="eggNOG" id="COG2841">
    <property type="taxonomic scope" value="Bacteria"/>
</dbReference>
<evidence type="ECO:0000313" key="1">
    <source>
        <dbReference type="EMBL" id="GAB61037.1"/>
    </source>
</evidence>
<dbReference type="EMBL" id="BAFH01000002">
    <property type="protein sequence ID" value="GAB61037.1"/>
    <property type="molecule type" value="Genomic_DNA"/>
</dbReference>
<dbReference type="Pfam" id="PF04325">
    <property type="entry name" value="DUF465"/>
    <property type="match status" value="1"/>
</dbReference>